<dbReference type="InterPro" id="IPR009959">
    <property type="entry name" value="Cyclase_SnoaL-like"/>
</dbReference>
<evidence type="ECO:0008006" key="3">
    <source>
        <dbReference type="Google" id="ProtNLM"/>
    </source>
</evidence>
<sequence length="125" mass="13929">MTQEELLAVANAYVECYNSDDLATMKTLMSEDVEVTHHNRGVHRIGRDIVFAGKEGAAAVIPDKHFRDRRRIVAFDDVVLIEHTWAATAKADMPGFAKAGESIELELCTVMTIQDGKIVKYDDYG</sequence>
<dbReference type="SUPFAM" id="SSF54427">
    <property type="entry name" value="NTF2-like"/>
    <property type="match status" value="1"/>
</dbReference>
<dbReference type="EMBL" id="BLAF01000081">
    <property type="protein sequence ID" value="GES26202.1"/>
    <property type="molecule type" value="Genomic_DNA"/>
</dbReference>
<dbReference type="AlphaFoldDB" id="A0A5M3XYU0"/>
<dbReference type="InterPro" id="IPR032710">
    <property type="entry name" value="NTF2-like_dom_sf"/>
</dbReference>
<dbReference type="Pfam" id="PF07366">
    <property type="entry name" value="SnoaL"/>
    <property type="match status" value="1"/>
</dbReference>
<proteinExistence type="predicted"/>
<keyword evidence="2" id="KW-1185">Reference proteome</keyword>
<protein>
    <recommendedName>
        <fullName evidence="3">SnoaL-like domain-containing protein</fullName>
    </recommendedName>
</protein>
<dbReference type="RefSeq" id="WP_155350936.1">
    <property type="nucleotide sequence ID" value="NZ_BAAAHM010000057.1"/>
</dbReference>
<dbReference type="OrthoDB" id="3529367at2"/>
<organism evidence="1 2">
    <name type="scientific">Acrocarpospora pleiomorpha</name>
    <dbReference type="NCBI Taxonomy" id="90975"/>
    <lineage>
        <taxon>Bacteria</taxon>
        <taxon>Bacillati</taxon>
        <taxon>Actinomycetota</taxon>
        <taxon>Actinomycetes</taxon>
        <taxon>Streptosporangiales</taxon>
        <taxon>Streptosporangiaceae</taxon>
        <taxon>Acrocarpospora</taxon>
    </lineage>
</organism>
<dbReference type="Gene3D" id="3.10.450.50">
    <property type="match status" value="1"/>
</dbReference>
<dbReference type="Proteomes" id="UP000377595">
    <property type="component" value="Unassembled WGS sequence"/>
</dbReference>
<gene>
    <name evidence="1" type="ORF">Aple_091010</name>
</gene>
<evidence type="ECO:0000313" key="1">
    <source>
        <dbReference type="EMBL" id="GES26202.1"/>
    </source>
</evidence>
<accession>A0A5M3XYU0</accession>
<evidence type="ECO:0000313" key="2">
    <source>
        <dbReference type="Proteomes" id="UP000377595"/>
    </source>
</evidence>
<comment type="caution">
    <text evidence="1">The sequence shown here is derived from an EMBL/GenBank/DDBJ whole genome shotgun (WGS) entry which is preliminary data.</text>
</comment>
<reference evidence="1 2" key="1">
    <citation type="submission" date="2019-10" db="EMBL/GenBank/DDBJ databases">
        <title>Whole genome shotgun sequence of Acrocarpospora pleiomorpha NBRC 16267.</title>
        <authorList>
            <person name="Ichikawa N."/>
            <person name="Kimura A."/>
            <person name="Kitahashi Y."/>
            <person name="Komaki H."/>
            <person name="Oguchi A."/>
        </authorList>
    </citation>
    <scope>NUCLEOTIDE SEQUENCE [LARGE SCALE GENOMIC DNA]</scope>
    <source>
        <strain evidence="1 2">NBRC 16267</strain>
    </source>
</reference>
<name>A0A5M3XYU0_9ACTN</name>
<dbReference type="PROSITE" id="PS50890">
    <property type="entry name" value="PUA"/>
    <property type="match status" value="1"/>
</dbReference>
<dbReference type="GO" id="GO:0030638">
    <property type="term" value="P:polyketide metabolic process"/>
    <property type="evidence" value="ECO:0007669"/>
    <property type="project" value="InterPro"/>
</dbReference>